<name>A0A4Q7TZ83_9MICO</name>
<dbReference type="GO" id="GO:0000166">
    <property type="term" value="F:nucleotide binding"/>
    <property type="evidence" value="ECO:0007669"/>
    <property type="project" value="InterPro"/>
</dbReference>
<feature type="domain" description="Gfo/Idh/MocA-like oxidoreductase N-terminal" evidence="4">
    <location>
        <begin position="4"/>
        <end position="144"/>
    </location>
</feature>
<accession>A0A4Q7TZ83</accession>
<dbReference type="Pfam" id="PF01408">
    <property type="entry name" value="GFO_IDH_MocA"/>
    <property type="match status" value="1"/>
</dbReference>
<sequence>MTGLRIGVVGLGRVGVMHARNIAQADGVSDVILIGRDTTKTEHAADLIRSSILDGAPVELAGEFAPTGNIPARIQTTTARFGAALSGLDGIVVATSTETHPQLAIEAAEAGIPALVEKPLALDLATLEATCRRLEATGSPVMIAFHRRYDPAHRALRQRIADGEAGTVRIISATDHDRLPLDVDYIPRSGGIWRDLLIHDFDIIPWVTGQRIVSVTAHGSVLDAAAHAEHGDVDTAAALLTLESGAIATVTATRRNGAGQDVRLEVFGSDGTFGAGISDRTPVTSTEPGGNAPTEPYQQFIDRFELAFRAETDAFLRLAAGTGENGSPPRAGVDALRVALAAARSLETGATVTINGEALEAVS</sequence>
<protein>
    <submittedName>
        <fullName evidence="6">Myo-inositol 2-dehydrogenase/D-chiro-inositol 1-dehydrogenase</fullName>
    </submittedName>
</protein>
<dbReference type="Proteomes" id="UP000292408">
    <property type="component" value="Unassembled WGS sequence"/>
</dbReference>
<gene>
    <name evidence="6" type="ORF">EV140_0014</name>
</gene>
<dbReference type="Gene3D" id="3.40.50.720">
    <property type="entry name" value="NAD(P)-binding Rossmann-like Domain"/>
    <property type="match status" value="1"/>
</dbReference>
<dbReference type="PANTHER" id="PTHR42840:SF3">
    <property type="entry name" value="BINDING ROSSMANN FOLD OXIDOREDUCTASE, PUTATIVE (AFU_ORTHOLOGUE AFUA_2G10240)-RELATED"/>
    <property type="match status" value="1"/>
</dbReference>
<dbReference type="AlphaFoldDB" id="A0A4Q7TZ83"/>
<comment type="caution">
    <text evidence="6">The sequence shown here is derived from an EMBL/GenBank/DDBJ whole genome shotgun (WGS) entry which is preliminary data.</text>
</comment>
<proteinExistence type="inferred from homology"/>
<dbReference type="SUPFAM" id="SSF51735">
    <property type="entry name" value="NAD(P)-binding Rossmann-fold domains"/>
    <property type="match status" value="1"/>
</dbReference>
<dbReference type="Pfam" id="PF22725">
    <property type="entry name" value="GFO_IDH_MocA_C3"/>
    <property type="match status" value="1"/>
</dbReference>
<dbReference type="InterPro" id="IPR036291">
    <property type="entry name" value="NAD(P)-bd_dom_sf"/>
</dbReference>
<dbReference type="SUPFAM" id="SSF55347">
    <property type="entry name" value="Glyceraldehyde-3-phosphate dehydrogenase-like, C-terminal domain"/>
    <property type="match status" value="1"/>
</dbReference>
<dbReference type="RefSeq" id="WP_130279846.1">
    <property type="nucleotide sequence ID" value="NZ_SGXT01000001.1"/>
</dbReference>
<comment type="similarity">
    <text evidence="1">Belongs to the Gfo/Idh/MocA family.</text>
</comment>
<dbReference type="InterPro" id="IPR055170">
    <property type="entry name" value="GFO_IDH_MocA-like_dom"/>
</dbReference>
<evidence type="ECO:0000313" key="6">
    <source>
        <dbReference type="EMBL" id="RZT66476.1"/>
    </source>
</evidence>
<evidence type="ECO:0000256" key="2">
    <source>
        <dbReference type="ARBA" id="ARBA00023002"/>
    </source>
</evidence>
<dbReference type="EMBL" id="SGXT01000001">
    <property type="protein sequence ID" value="RZT66476.1"/>
    <property type="molecule type" value="Genomic_DNA"/>
</dbReference>
<keyword evidence="2" id="KW-0560">Oxidoreductase</keyword>
<keyword evidence="3" id="KW-0520">NAD</keyword>
<feature type="domain" description="GFO/IDH/MocA-like oxidoreductase" evidence="5">
    <location>
        <begin position="153"/>
        <end position="273"/>
    </location>
</feature>
<dbReference type="GO" id="GO:0016491">
    <property type="term" value="F:oxidoreductase activity"/>
    <property type="evidence" value="ECO:0007669"/>
    <property type="project" value="UniProtKB-KW"/>
</dbReference>
<dbReference type="InterPro" id="IPR000683">
    <property type="entry name" value="Gfo/Idh/MocA-like_OxRdtase_N"/>
</dbReference>
<keyword evidence="7" id="KW-1185">Reference proteome</keyword>
<evidence type="ECO:0000259" key="5">
    <source>
        <dbReference type="Pfam" id="PF22725"/>
    </source>
</evidence>
<dbReference type="OrthoDB" id="256869at2"/>
<dbReference type="Gene3D" id="3.30.360.10">
    <property type="entry name" value="Dihydrodipicolinate Reductase, domain 2"/>
    <property type="match status" value="1"/>
</dbReference>
<organism evidence="6 7">
    <name type="scientific">Microcella alkaliphila</name>
    <dbReference type="NCBI Taxonomy" id="279828"/>
    <lineage>
        <taxon>Bacteria</taxon>
        <taxon>Bacillati</taxon>
        <taxon>Actinomycetota</taxon>
        <taxon>Actinomycetes</taxon>
        <taxon>Micrococcales</taxon>
        <taxon>Microbacteriaceae</taxon>
        <taxon>Microcella</taxon>
    </lineage>
</organism>
<dbReference type="PANTHER" id="PTHR42840">
    <property type="entry name" value="NAD(P)-BINDING ROSSMANN-FOLD SUPERFAMILY PROTEIN-RELATED"/>
    <property type="match status" value="1"/>
</dbReference>
<evidence type="ECO:0000313" key="7">
    <source>
        <dbReference type="Proteomes" id="UP000292408"/>
    </source>
</evidence>
<reference evidence="6 7" key="1">
    <citation type="journal article" date="2015" name="Stand. Genomic Sci.">
        <title>Genomic Encyclopedia of Bacterial and Archaeal Type Strains, Phase III: the genomes of soil and plant-associated and newly described type strains.</title>
        <authorList>
            <person name="Whitman W.B."/>
            <person name="Woyke T."/>
            <person name="Klenk H.P."/>
            <person name="Zhou Y."/>
            <person name="Lilburn T.G."/>
            <person name="Beck B.J."/>
            <person name="De Vos P."/>
            <person name="Vandamme P."/>
            <person name="Eisen J.A."/>
            <person name="Garrity G."/>
            <person name="Hugenholtz P."/>
            <person name="Kyrpides N.C."/>
        </authorList>
    </citation>
    <scope>NUCLEOTIDE SEQUENCE [LARGE SCALE GENOMIC DNA]</scope>
    <source>
        <strain evidence="6 7">AC4r</strain>
    </source>
</reference>
<evidence type="ECO:0000259" key="4">
    <source>
        <dbReference type="Pfam" id="PF01408"/>
    </source>
</evidence>
<evidence type="ECO:0000256" key="3">
    <source>
        <dbReference type="ARBA" id="ARBA00023027"/>
    </source>
</evidence>
<evidence type="ECO:0000256" key="1">
    <source>
        <dbReference type="ARBA" id="ARBA00010928"/>
    </source>
</evidence>